<evidence type="ECO:0000313" key="3">
    <source>
        <dbReference type="Proteomes" id="UP000016932"/>
    </source>
</evidence>
<dbReference type="AlphaFoldDB" id="M3AFS6"/>
<reference evidence="2 3" key="1">
    <citation type="journal article" date="2012" name="PLoS Pathog.">
        <title>Diverse lifestyles and strategies of plant pathogenesis encoded in the genomes of eighteen Dothideomycetes fungi.</title>
        <authorList>
            <person name="Ohm R.A."/>
            <person name="Feau N."/>
            <person name="Henrissat B."/>
            <person name="Schoch C.L."/>
            <person name="Horwitz B.A."/>
            <person name="Barry K.W."/>
            <person name="Condon B.J."/>
            <person name="Copeland A.C."/>
            <person name="Dhillon B."/>
            <person name="Glaser F."/>
            <person name="Hesse C.N."/>
            <person name="Kosti I."/>
            <person name="LaButti K."/>
            <person name="Lindquist E.A."/>
            <person name="Lucas S."/>
            <person name="Salamov A.A."/>
            <person name="Bradshaw R.E."/>
            <person name="Ciuffetti L."/>
            <person name="Hamelin R.C."/>
            <person name="Kema G.H.J."/>
            <person name="Lawrence C."/>
            <person name="Scott J.A."/>
            <person name="Spatafora J.W."/>
            <person name="Turgeon B.G."/>
            <person name="de Wit P.J.G.M."/>
            <person name="Zhong S."/>
            <person name="Goodwin S.B."/>
            <person name="Grigoriev I.V."/>
        </authorList>
    </citation>
    <scope>NUCLEOTIDE SEQUENCE [LARGE SCALE GENOMIC DNA]</scope>
    <source>
        <strain evidence="2 3">CIRAD86</strain>
    </source>
</reference>
<gene>
    <name evidence="2" type="ORF">MYCFIDRAFT_174881</name>
</gene>
<evidence type="ECO:0000313" key="2">
    <source>
        <dbReference type="EMBL" id="EME83446.1"/>
    </source>
</evidence>
<dbReference type="GeneID" id="19333267"/>
<organism evidence="2 3">
    <name type="scientific">Pseudocercospora fijiensis (strain CIRAD86)</name>
    <name type="common">Black leaf streak disease fungus</name>
    <name type="synonym">Mycosphaerella fijiensis</name>
    <dbReference type="NCBI Taxonomy" id="383855"/>
    <lineage>
        <taxon>Eukaryota</taxon>
        <taxon>Fungi</taxon>
        <taxon>Dikarya</taxon>
        <taxon>Ascomycota</taxon>
        <taxon>Pezizomycotina</taxon>
        <taxon>Dothideomycetes</taxon>
        <taxon>Dothideomycetidae</taxon>
        <taxon>Mycosphaerellales</taxon>
        <taxon>Mycosphaerellaceae</taxon>
        <taxon>Pseudocercospora</taxon>
    </lineage>
</organism>
<dbReference type="HOGENOM" id="CLU_1262022_0_0_1"/>
<feature type="region of interest" description="Disordered" evidence="1">
    <location>
        <begin position="138"/>
        <end position="178"/>
    </location>
</feature>
<dbReference type="VEuPathDB" id="FungiDB:MYCFIDRAFT_174881"/>
<dbReference type="EMBL" id="KB446558">
    <property type="protein sequence ID" value="EME83446.1"/>
    <property type="molecule type" value="Genomic_DNA"/>
</dbReference>
<dbReference type="KEGG" id="pfj:MYCFIDRAFT_174881"/>
<accession>M3AFS6</accession>
<proteinExistence type="predicted"/>
<evidence type="ECO:0000256" key="1">
    <source>
        <dbReference type="SAM" id="MobiDB-lite"/>
    </source>
</evidence>
<name>M3AFS6_PSEFD</name>
<keyword evidence="3" id="KW-1185">Reference proteome</keyword>
<sequence>MSICFSSIMEAAAVRAQSEFNLVLTSQKANAQVHSYVSTNGTSKILSSAMLHRLQASANDHQVTSWRRRLTTPHNLGNADAKSQMQKPISPISRERRGRHDRYTADRCFSVQRPTPSPASNMTKKILFQFCSCNNTTSRSSTEHTLSQPNDIARIDDQGPRRKKNHHHVPQNPVTTSSSYVMSRAESVAPISLGGMFLVVQIYSNPYSWKLNFFSLHQG</sequence>
<protein>
    <submittedName>
        <fullName evidence="2">Uncharacterized protein</fullName>
    </submittedName>
</protein>
<dbReference type="RefSeq" id="XP_007926662.1">
    <property type="nucleotide sequence ID" value="XM_007928471.1"/>
</dbReference>
<dbReference type="Proteomes" id="UP000016932">
    <property type="component" value="Unassembled WGS sequence"/>
</dbReference>